<organism evidence="2 3">
    <name type="scientific">Paenibacillus amylolyticus</name>
    <dbReference type="NCBI Taxonomy" id="1451"/>
    <lineage>
        <taxon>Bacteria</taxon>
        <taxon>Bacillati</taxon>
        <taxon>Bacillota</taxon>
        <taxon>Bacilli</taxon>
        <taxon>Bacillales</taxon>
        <taxon>Paenibacillaceae</taxon>
        <taxon>Paenibacillus</taxon>
    </lineage>
</organism>
<evidence type="ECO:0000259" key="1">
    <source>
        <dbReference type="Pfam" id="PF12697"/>
    </source>
</evidence>
<evidence type="ECO:0000313" key="2">
    <source>
        <dbReference type="EMBL" id="WWP24106.1"/>
    </source>
</evidence>
<dbReference type="InterPro" id="IPR000073">
    <property type="entry name" value="AB_hydrolase_1"/>
</dbReference>
<protein>
    <submittedName>
        <fullName evidence="2">Alpha/beta hydrolase</fullName>
    </submittedName>
</protein>
<dbReference type="SUPFAM" id="SSF53474">
    <property type="entry name" value="alpha/beta-Hydrolases"/>
    <property type="match status" value="1"/>
</dbReference>
<evidence type="ECO:0000313" key="3">
    <source>
        <dbReference type="Proteomes" id="UP001364764"/>
    </source>
</evidence>
<proteinExistence type="predicted"/>
<name>A0ABD8B2R0_PAEAM</name>
<dbReference type="PRINTS" id="PR00111">
    <property type="entry name" value="ABHYDROLASE"/>
</dbReference>
<dbReference type="Gene3D" id="3.40.50.1820">
    <property type="entry name" value="alpha/beta hydrolase"/>
    <property type="match status" value="1"/>
</dbReference>
<dbReference type="GeneID" id="93480207"/>
<dbReference type="AlphaFoldDB" id="A0ABD8B2R0"/>
<dbReference type="InterPro" id="IPR029058">
    <property type="entry name" value="AB_hydrolase_fold"/>
</dbReference>
<dbReference type="RefSeq" id="WP_338709195.1">
    <property type="nucleotide sequence ID" value="NZ_CP145894.1"/>
</dbReference>
<dbReference type="Pfam" id="PF12697">
    <property type="entry name" value="Abhydrolase_6"/>
    <property type="match status" value="1"/>
</dbReference>
<keyword evidence="2" id="KW-0378">Hydrolase</keyword>
<reference evidence="2 3" key="1">
    <citation type="submission" date="2024-02" db="EMBL/GenBank/DDBJ databases">
        <title>Complete sequences of two Paenibacillus sp. strains and one Lysinibacillus strain isolated from the environment on STAA medium highlight biotechnological potential.</title>
        <authorList>
            <person name="Attere S.A."/>
            <person name="Piche L.C."/>
            <person name="Intertaglia L."/>
            <person name="Lami R."/>
            <person name="Charette S.J."/>
            <person name="Vincent A.T."/>
        </authorList>
    </citation>
    <scope>NUCLEOTIDE SEQUENCE [LARGE SCALE GENOMIC DNA]</scope>
    <source>
        <strain evidence="2 3">Y5S-7</strain>
        <plasmid evidence="2 3">pY5S7-2</plasmid>
    </source>
</reference>
<accession>A0ABD8B2R0</accession>
<sequence length="265" mass="28391">MKKLSVVNEVVHIHGREISYYDVSTCVENPVGAYVVIHGALGNSETTVDFATSLATKVQDHAVVLVDLPGHGNSPGEALTTIKEIAGVVTNFVQTLQESNNYGDTVYLVGHSMGGSVVLQMLVDGFNASKAAILMSSPEWSSMASMNGIPEDQIQDVFEQMMTFEFEHLSDRDQYISRIPYMSAGPKAAIADLKALSTFNILPEAAKIKAPLLIVASEYDDTASLESVEALASKLTNYGSHIVMGGTHTAVIGHAEEVADVVARF</sequence>
<geneLocation type="plasmid" evidence="2 3">
    <name>pY5S7-2</name>
</geneLocation>
<dbReference type="Proteomes" id="UP001364764">
    <property type="component" value="Plasmid pY5S7-2"/>
</dbReference>
<keyword evidence="2" id="KW-0614">Plasmid</keyword>
<dbReference type="PANTHER" id="PTHR43798">
    <property type="entry name" value="MONOACYLGLYCEROL LIPASE"/>
    <property type="match status" value="1"/>
</dbReference>
<dbReference type="InterPro" id="IPR050266">
    <property type="entry name" value="AB_hydrolase_sf"/>
</dbReference>
<gene>
    <name evidence="2" type="ORF">V6668_32040</name>
</gene>
<feature type="domain" description="AB hydrolase-1" evidence="1">
    <location>
        <begin position="35"/>
        <end position="261"/>
    </location>
</feature>
<dbReference type="GO" id="GO:0016787">
    <property type="term" value="F:hydrolase activity"/>
    <property type="evidence" value="ECO:0007669"/>
    <property type="project" value="UniProtKB-KW"/>
</dbReference>
<dbReference type="EMBL" id="CP145894">
    <property type="protein sequence ID" value="WWP24106.1"/>
    <property type="molecule type" value="Genomic_DNA"/>
</dbReference>
<dbReference type="PANTHER" id="PTHR43798:SF33">
    <property type="entry name" value="HYDROLASE, PUTATIVE (AFU_ORTHOLOGUE AFUA_2G14860)-RELATED"/>
    <property type="match status" value="1"/>
</dbReference>